<protein>
    <submittedName>
        <fullName evidence="1">Uncharacterized protein</fullName>
    </submittedName>
</protein>
<evidence type="ECO:0000313" key="1">
    <source>
        <dbReference type="EnsemblMetazoa" id="AATE011541-PA.1"/>
    </source>
</evidence>
<proteinExistence type="predicted"/>
<reference evidence="1" key="1">
    <citation type="submission" date="2022-08" db="UniProtKB">
        <authorList>
            <consortium name="EnsemblMetazoa"/>
        </authorList>
    </citation>
    <scope>IDENTIFICATION</scope>
    <source>
        <strain evidence="1">EBRO</strain>
    </source>
</reference>
<dbReference type="STRING" id="41427.A0A182J545"/>
<organism evidence="1">
    <name type="scientific">Anopheles atroparvus</name>
    <name type="common">European mosquito</name>
    <dbReference type="NCBI Taxonomy" id="41427"/>
    <lineage>
        <taxon>Eukaryota</taxon>
        <taxon>Metazoa</taxon>
        <taxon>Ecdysozoa</taxon>
        <taxon>Arthropoda</taxon>
        <taxon>Hexapoda</taxon>
        <taxon>Insecta</taxon>
        <taxon>Pterygota</taxon>
        <taxon>Neoptera</taxon>
        <taxon>Endopterygota</taxon>
        <taxon>Diptera</taxon>
        <taxon>Nematocera</taxon>
        <taxon>Culicoidea</taxon>
        <taxon>Culicidae</taxon>
        <taxon>Anophelinae</taxon>
        <taxon>Anopheles</taxon>
    </lineage>
</organism>
<name>A0A182J545_ANOAO</name>
<dbReference type="EnsemblMetazoa" id="AATE011541-RA">
    <property type="protein sequence ID" value="AATE011541-PA.1"/>
    <property type="gene ID" value="AATE011541"/>
</dbReference>
<dbReference type="VEuPathDB" id="VectorBase:AATE011541"/>
<dbReference type="AlphaFoldDB" id="A0A182J545"/>
<accession>A0A182J545</accession>
<sequence length="255" mass="28884">LLHLENPRNRKRDPVKKKGLLAKSPARKLRPASTAYLTQKHPKLDRNATGTTMKTRLTTLTWRGSASVDPRFSAAMLPWSIADIRNHENYVTLSVGVEDGVLAAYNPDFELQFEHKLKYILGYCRVIVKQEKGKKNADFLIPKASSTRPQPITIGNDNVAEICGPDFGLVYLLKNPQDPLLHIHFYECEKYEQNSMRTNKSQSRNLNLNDTQTAENLRNIEPITNSTTMIHECEVRLSPYTPSVHDDNDNGGCPQ</sequence>